<evidence type="ECO:0000256" key="3">
    <source>
        <dbReference type="ARBA" id="ARBA00022679"/>
    </source>
</evidence>
<evidence type="ECO:0000313" key="8">
    <source>
        <dbReference type="Proteomes" id="UP000746751"/>
    </source>
</evidence>
<dbReference type="InterPro" id="IPR011639">
    <property type="entry name" value="MethylTrfase_TaqI-like_dom"/>
</dbReference>
<feature type="domain" description="Type II methyltransferase M.TaqI-like" evidence="6">
    <location>
        <begin position="344"/>
        <end position="561"/>
    </location>
</feature>
<dbReference type="PRINTS" id="PR00507">
    <property type="entry name" value="N12N6MTFRASE"/>
</dbReference>
<dbReference type="AlphaFoldDB" id="A0A921LS90"/>
<dbReference type="InterPro" id="IPR029063">
    <property type="entry name" value="SAM-dependent_MTases_sf"/>
</dbReference>
<evidence type="ECO:0000256" key="4">
    <source>
        <dbReference type="ARBA" id="ARBA00022691"/>
    </source>
</evidence>
<evidence type="ECO:0000256" key="2">
    <source>
        <dbReference type="ARBA" id="ARBA00022603"/>
    </source>
</evidence>
<dbReference type="GO" id="GO:0009007">
    <property type="term" value="F:site-specific DNA-methyltransferase (adenine-specific) activity"/>
    <property type="evidence" value="ECO:0007669"/>
    <property type="project" value="UniProtKB-EC"/>
</dbReference>
<dbReference type="PROSITE" id="PS00092">
    <property type="entry name" value="N6_MTASE"/>
    <property type="match status" value="1"/>
</dbReference>
<comment type="catalytic activity">
    <reaction evidence="5">
        <text>a 2'-deoxyadenosine in DNA + S-adenosyl-L-methionine = an N(6)-methyl-2'-deoxyadenosine in DNA + S-adenosyl-L-homocysteine + H(+)</text>
        <dbReference type="Rhea" id="RHEA:15197"/>
        <dbReference type="Rhea" id="RHEA-COMP:12418"/>
        <dbReference type="Rhea" id="RHEA-COMP:12419"/>
        <dbReference type="ChEBI" id="CHEBI:15378"/>
        <dbReference type="ChEBI" id="CHEBI:57856"/>
        <dbReference type="ChEBI" id="CHEBI:59789"/>
        <dbReference type="ChEBI" id="CHEBI:90615"/>
        <dbReference type="ChEBI" id="CHEBI:90616"/>
        <dbReference type="EC" id="2.1.1.72"/>
    </reaction>
</comment>
<dbReference type="Gene3D" id="3.40.50.150">
    <property type="entry name" value="Vaccinia Virus protein VP39"/>
    <property type="match status" value="1"/>
</dbReference>
<accession>A0A921LS90</accession>
<dbReference type="EMBL" id="DYVF01000064">
    <property type="protein sequence ID" value="HJG31857.1"/>
    <property type="molecule type" value="Genomic_DNA"/>
</dbReference>
<gene>
    <name evidence="7" type="primary">pglX</name>
    <name evidence="7" type="ORF">K8U80_10760</name>
</gene>
<keyword evidence="4" id="KW-0949">S-adenosyl-L-methionine</keyword>
<organism evidence="7 8">
    <name type="scientific">Collinsella ihumii</name>
    <dbReference type="NCBI Taxonomy" id="1720204"/>
    <lineage>
        <taxon>Bacteria</taxon>
        <taxon>Bacillati</taxon>
        <taxon>Actinomycetota</taxon>
        <taxon>Coriobacteriia</taxon>
        <taxon>Coriobacteriales</taxon>
        <taxon>Coriobacteriaceae</taxon>
        <taxon>Collinsella</taxon>
    </lineage>
</organism>
<proteinExistence type="predicted"/>
<comment type="caution">
    <text evidence="7">The sequence shown here is derived from an EMBL/GenBank/DDBJ whole genome shotgun (WGS) entry which is preliminary data.</text>
</comment>
<dbReference type="NCBIfam" id="NF033452">
    <property type="entry name" value="BREX_1_MTaseX"/>
    <property type="match status" value="1"/>
</dbReference>
<name>A0A921LS90_9ACTN</name>
<dbReference type="InterPro" id="IPR002052">
    <property type="entry name" value="DNA_methylase_N6_adenine_CS"/>
</dbReference>
<keyword evidence="2 7" id="KW-0489">Methyltransferase</keyword>
<protein>
    <recommendedName>
        <fullName evidence="1">site-specific DNA-methyltransferase (adenine-specific)</fullName>
        <ecNumber evidence="1">2.1.1.72</ecNumber>
    </recommendedName>
</protein>
<keyword evidence="3 7" id="KW-0808">Transferase</keyword>
<reference evidence="7" key="1">
    <citation type="journal article" date="2021" name="PeerJ">
        <title>Extensive microbial diversity within the chicken gut microbiome revealed by metagenomics and culture.</title>
        <authorList>
            <person name="Gilroy R."/>
            <person name="Ravi A."/>
            <person name="Getino M."/>
            <person name="Pursley I."/>
            <person name="Horton D.L."/>
            <person name="Alikhan N.F."/>
            <person name="Baker D."/>
            <person name="Gharbi K."/>
            <person name="Hall N."/>
            <person name="Watson M."/>
            <person name="Adriaenssens E.M."/>
            <person name="Foster-Nyarko E."/>
            <person name="Jarju S."/>
            <person name="Secka A."/>
            <person name="Antonio M."/>
            <person name="Oren A."/>
            <person name="Chaudhuri R.R."/>
            <person name="La Ragione R."/>
            <person name="Hildebrand F."/>
            <person name="Pallen M.J."/>
        </authorList>
    </citation>
    <scope>NUCLEOTIDE SEQUENCE</scope>
    <source>
        <strain evidence="7">ChiGjej2B2-7701</strain>
    </source>
</reference>
<dbReference type="GO" id="GO:0006304">
    <property type="term" value="P:DNA modification"/>
    <property type="evidence" value="ECO:0007669"/>
    <property type="project" value="InterPro"/>
</dbReference>
<sequence length="860" mass="96928">MDTKALEKFCPWARTEFINAVHNRCIACGLDEAGRANAPRGSRIVNGTVLNDDQLTQRDNLFDLIDDLGYDAFCEREAYTWFNRFAGIRYMELHGYLPSRVRMLSSDDGSFDPECLRAVGELDLPDLDRDQALDLAAEGNDPELFRLILIAQCNELADALPAVFDHVDDVDALMLPDGLLDKTERNVLYHLVTDIPEEAWKDVEVLGWMYQFYNAELKEDYFKSKRKATPQDIAPATQLFTPDWIVRYMVDNSLGRLWMLNFPDSHLRERATAPNPAERLMEYYIEPDEEHEDFIRITGPEDITFCDPACGSGHILVYAFQMLFAMYEERGYRAREIPELILTKNLSGMEIDPRAAQIAELALALCAREHDRRFFGRGITADIRVLESIEIDVEELPQDSSLVAGRHTELLDSLNHLGEIGSLLTVGEHEMACLRADSELLAQAAQDSDNLLLAPAADKLDRALDVCKALSRRFDVVVANPPYMGSSSFNLFMSKWVKKHYPEVKSDLFSAFIVRIMSFALCHGEIGMMTPYVWMFISSYEKLRNVLIDKKTITSLIQLEYSGFAGATVPICTFTFHNSHITNYRGGYIRLSDFAGAANQGPKSLEAIQNPDCGWFYRADAATFHDIPGSPIAYWASDAVHAAFLSEATIASASKLAQGLKCGKTEKFVRRWFEVGLASILPNQPGYSQLNYEWHFLLDGGDYRKWAGNQIDVIYWKNNGYDIKNLKDADGKLKSRVQNERYYHSSGCATWSALTSGPLSLRTCRLNCICGGAGYYLVPNTLASFQYQVGFLNTSVAEMIKKLISSSMNNEVGDLKKLPLIQSPRLTELVNATVNDCITASEADWDSQETSWDFKRNALV</sequence>
<evidence type="ECO:0000313" key="7">
    <source>
        <dbReference type="EMBL" id="HJG31857.1"/>
    </source>
</evidence>
<evidence type="ECO:0000256" key="5">
    <source>
        <dbReference type="ARBA" id="ARBA00047942"/>
    </source>
</evidence>
<dbReference type="InterPro" id="IPR050953">
    <property type="entry name" value="N4_N6_ade-DNA_methylase"/>
</dbReference>
<dbReference type="PANTHER" id="PTHR33841:SF1">
    <property type="entry name" value="DNA METHYLTRANSFERASE A"/>
    <property type="match status" value="1"/>
</dbReference>
<dbReference type="PANTHER" id="PTHR33841">
    <property type="entry name" value="DNA METHYLTRANSFERASE YEEA-RELATED"/>
    <property type="match status" value="1"/>
</dbReference>
<dbReference type="EC" id="2.1.1.72" evidence="1"/>
<reference evidence="7" key="2">
    <citation type="submission" date="2021-09" db="EMBL/GenBank/DDBJ databases">
        <authorList>
            <person name="Gilroy R."/>
        </authorList>
    </citation>
    <scope>NUCLEOTIDE SEQUENCE</scope>
    <source>
        <strain evidence="7">ChiGjej2B2-7701</strain>
    </source>
</reference>
<dbReference type="SUPFAM" id="SSF53335">
    <property type="entry name" value="S-adenosyl-L-methionine-dependent methyltransferases"/>
    <property type="match status" value="1"/>
</dbReference>
<dbReference type="Pfam" id="PF07669">
    <property type="entry name" value="Eco57I"/>
    <property type="match status" value="1"/>
</dbReference>
<dbReference type="InterPro" id="IPR047939">
    <property type="entry name" value="BREX_1_PglX"/>
</dbReference>
<evidence type="ECO:0000259" key="6">
    <source>
        <dbReference type="Pfam" id="PF07669"/>
    </source>
</evidence>
<dbReference type="GO" id="GO:0032259">
    <property type="term" value="P:methylation"/>
    <property type="evidence" value="ECO:0007669"/>
    <property type="project" value="UniProtKB-KW"/>
</dbReference>
<dbReference type="Proteomes" id="UP000746751">
    <property type="component" value="Unassembled WGS sequence"/>
</dbReference>
<dbReference type="GO" id="GO:0003676">
    <property type="term" value="F:nucleic acid binding"/>
    <property type="evidence" value="ECO:0007669"/>
    <property type="project" value="InterPro"/>
</dbReference>
<evidence type="ECO:0000256" key="1">
    <source>
        <dbReference type="ARBA" id="ARBA00011900"/>
    </source>
</evidence>